<proteinExistence type="predicted"/>
<organism evidence="2 3">
    <name type="scientific">Pleurodeles waltl</name>
    <name type="common">Iberian ribbed newt</name>
    <dbReference type="NCBI Taxonomy" id="8319"/>
    <lineage>
        <taxon>Eukaryota</taxon>
        <taxon>Metazoa</taxon>
        <taxon>Chordata</taxon>
        <taxon>Craniata</taxon>
        <taxon>Vertebrata</taxon>
        <taxon>Euteleostomi</taxon>
        <taxon>Amphibia</taxon>
        <taxon>Batrachia</taxon>
        <taxon>Caudata</taxon>
        <taxon>Salamandroidea</taxon>
        <taxon>Salamandridae</taxon>
        <taxon>Pleurodelinae</taxon>
        <taxon>Pleurodeles</taxon>
    </lineage>
</organism>
<gene>
    <name evidence="2" type="ORF">NDU88_005236</name>
</gene>
<comment type="caution">
    <text evidence="2">The sequence shown here is derived from an EMBL/GenBank/DDBJ whole genome shotgun (WGS) entry which is preliminary data.</text>
</comment>
<evidence type="ECO:0000313" key="2">
    <source>
        <dbReference type="EMBL" id="KAJ1209864.1"/>
    </source>
</evidence>
<sequence>MQGNAPVPGGHVWWREERKSRPGASPLPELPVDVALDTALTATPSLFTSAEDVPTPSGLDPYTVSHMQADPLPTERLQQLWFLTARIRWRTRVAFSAITPTCTMSTILS</sequence>
<name>A0AAV7W9V3_PLEWA</name>
<reference evidence="2" key="1">
    <citation type="journal article" date="2022" name="bioRxiv">
        <title>Sequencing and chromosome-scale assembly of the giantPleurodeles waltlgenome.</title>
        <authorList>
            <person name="Brown T."/>
            <person name="Elewa A."/>
            <person name="Iarovenko S."/>
            <person name="Subramanian E."/>
            <person name="Araus A.J."/>
            <person name="Petzold A."/>
            <person name="Susuki M."/>
            <person name="Suzuki K.-i.T."/>
            <person name="Hayashi T."/>
            <person name="Toyoda A."/>
            <person name="Oliveira C."/>
            <person name="Osipova E."/>
            <person name="Leigh N.D."/>
            <person name="Simon A."/>
            <person name="Yun M.H."/>
        </authorList>
    </citation>
    <scope>NUCLEOTIDE SEQUENCE</scope>
    <source>
        <strain evidence="2">20211129_DDA</strain>
        <tissue evidence="2">Liver</tissue>
    </source>
</reference>
<dbReference type="Proteomes" id="UP001066276">
    <property type="component" value="Chromosome 1_2"/>
</dbReference>
<accession>A0AAV7W9V3</accession>
<feature type="region of interest" description="Disordered" evidence="1">
    <location>
        <begin position="1"/>
        <end position="29"/>
    </location>
</feature>
<feature type="region of interest" description="Disordered" evidence="1">
    <location>
        <begin position="46"/>
        <end position="67"/>
    </location>
</feature>
<keyword evidence="3" id="KW-1185">Reference proteome</keyword>
<dbReference type="AlphaFoldDB" id="A0AAV7W9V3"/>
<evidence type="ECO:0000313" key="3">
    <source>
        <dbReference type="Proteomes" id="UP001066276"/>
    </source>
</evidence>
<dbReference type="EMBL" id="JANPWB010000002">
    <property type="protein sequence ID" value="KAJ1209864.1"/>
    <property type="molecule type" value="Genomic_DNA"/>
</dbReference>
<protein>
    <submittedName>
        <fullName evidence="2">Uncharacterized protein</fullName>
    </submittedName>
</protein>
<evidence type="ECO:0000256" key="1">
    <source>
        <dbReference type="SAM" id="MobiDB-lite"/>
    </source>
</evidence>